<accession>A0ABR3NNI3</accession>
<organism evidence="1 2">
    <name type="scientific">Cirrhinus molitorella</name>
    <name type="common">mud carp</name>
    <dbReference type="NCBI Taxonomy" id="172907"/>
    <lineage>
        <taxon>Eukaryota</taxon>
        <taxon>Metazoa</taxon>
        <taxon>Chordata</taxon>
        <taxon>Craniata</taxon>
        <taxon>Vertebrata</taxon>
        <taxon>Euteleostomi</taxon>
        <taxon>Actinopterygii</taxon>
        <taxon>Neopterygii</taxon>
        <taxon>Teleostei</taxon>
        <taxon>Ostariophysi</taxon>
        <taxon>Cypriniformes</taxon>
        <taxon>Cyprinidae</taxon>
        <taxon>Labeoninae</taxon>
        <taxon>Labeonini</taxon>
        <taxon>Cirrhinus</taxon>
    </lineage>
</organism>
<dbReference type="EMBL" id="JAYMGO010000003">
    <property type="protein sequence ID" value="KAL1278576.1"/>
    <property type="molecule type" value="Genomic_DNA"/>
</dbReference>
<gene>
    <name evidence="1" type="ORF">QQF64_025249</name>
</gene>
<proteinExistence type="predicted"/>
<comment type="caution">
    <text evidence="1">The sequence shown here is derived from an EMBL/GenBank/DDBJ whole genome shotgun (WGS) entry which is preliminary data.</text>
</comment>
<evidence type="ECO:0000313" key="2">
    <source>
        <dbReference type="Proteomes" id="UP001558613"/>
    </source>
</evidence>
<reference evidence="1 2" key="1">
    <citation type="submission" date="2023-09" db="EMBL/GenBank/DDBJ databases">
        <authorList>
            <person name="Wang M."/>
        </authorList>
    </citation>
    <scope>NUCLEOTIDE SEQUENCE [LARGE SCALE GENOMIC DNA]</scope>
    <source>
        <strain evidence="1">GT-2023</strain>
        <tissue evidence="1">Liver</tissue>
    </source>
</reference>
<keyword evidence="2" id="KW-1185">Reference proteome</keyword>
<sequence length="114" mass="12341">MARQQAKGFVALVIPQWPFPACAEAEIKANGPVFLRLRLNPTLSSSCENTLSQTDLALSPREKVRSSRPALESCSGFSLGEDAALVSDDTALRRIMENGSRRKARAASLLQEPA</sequence>
<protein>
    <submittedName>
        <fullName evidence="1">Uncharacterized protein</fullName>
    </submittedName>
</protein>
<evidence type="ECO:0000313" key="1">
    <source>
        <dbReference type="EMBL" id="KAL1278576.1"/>
    </source>
</evidence>
<dbReference type="Proteomes" id="UP001558613">
    <property type="component" value="Unassembled WGS sequence"/>
</dbReference>
<name>A0ABR3NNI3_9TELE</name>